<evidence type="ECO:0000313" key="3">
    <source>
        <dbReference type="Proteomes" id="UP000000377"/>
    </source>
</evidence>
<protein>
    <submittedName>
        <fullName evidence="2">Uncharacterized protein</fullName>
    </submittedName>
</protein>
<feature type="region of interest" description="Disordered" evidence="1">
    <location>
        <begin position="331"/>
        <end position="351"/>
    </location>
</feature>
<dbReference type="Proteomes" id="UP000000377">
    <property type="component" value="Chromosome"/>
</dbReference>
<proteinExistence type="predicted"/>
<keyword evidence="3" id="KW-1185">Reference proteome</keyword>
<reference evidence="2 3" key="1">
    <citation type="journal article" date="2010" name="J. Bacteriol.">
        <title>Genome sequence of the milbemycin-producing bacterium Streptomyces bingchenggensis.</title>
        <authorList>
            <person name="Wang X.J."/>
            <person name="Yan Y.J."/>
            <person name="Zhang B."/>
            <person name="An J."/>
            <person name="Wang J.J."/>
            <person name="Tian J."/>
            <person name="Jiang L."/>
            <person name="Chen Y.H."/>
            <person name="Huang S.X."/>
            <person name="Yin M."/>
            <person name="Zhang J."/>
            <person name="Gao A.L."/>
            <person name="Liu C.X."/>
            <person name="Zhu Z.X."/>
            <person name="Xiang W.S."/>
        </authorList>
    </citation>
    <scope>NUCLEOTIDE SEQUENCE [LARGE SCALE GENOMIC DNA]</scope>
    <source>
        <strain evidence="2 3">BCW-1</strain>
    </source>
</reference>
<dbReference type="EMBL" id="CP002047">
    <property type="protein sequence ID" value="ADI07706.1"/>
    <property type="molecule type" value="Genomic_DNA"/>
</dbReference>
<dbReference type="AlphaFoldDB" id="D7BXD3"/>
<dbReference type="eggNOG" id="ENOG5032V4X">
    <property type="taxonomic scope" value="Bacteria"/>
</dbReference>
<accession>D7BXD3</accession>
<dbReference type="KEGG" id="sbh:SBI_04586"/>
<dbReference type="PATRIC" id="fig|749414.3.peg.4737"/>
<feature type="compositionally biased region" description="Basic and acidic residues" evidence="1">
    <location>
        <begin position="331"/>
        <end position="347"/>
    </location>
</feature>
<evidence type="ECO:0000256" key="1">
    <source>
        <dbReference type="SAM" id="MobiDB-lite"/>
    </source>
</evidence>
<dbReference type="HOGENOM" id="CLU_569739_0_0_11"/>
<gene>
    <name evidence="2" type="ordered locus">SBI_04586</name>
</gene>
<sequence>MADGEKQSFFYELVDESEEDLAGEWDAYCRHASRVDERVSRLRSAALARFDREVVPLPPAEAAAVVYGDDDFWFPGFVAERCRGDHHPNNDPWSELTPEEKLEHAIFGTRPVRRSDLAGERRCAARAAAERRDYAVWRSAHQPPDPTVRLAAESRVARDRAAIERRFADDWGIELADSMFRYWLFLLSLGPVEQRALHDAELRPYGIMNLFDDPACPPREGLDVRVHGRYYRDPPEFLTFMHGGTDGLHFGLWYDDGRTCTGVASYYNNDGGGVGLPSGTPLETVRERIEWRQVHLDSEAGEDEPIAADLAEERFRLRALREALMTFETGDRPEEGNAYHKTYRDGDEVPEDGDPIRFETLDGGGALADGESVVPRGRQRPYDDYDWCTNLHKQLTGDPGAVASWVAEALQRCAAGDPAGALTLGRDLHWASGGDAERERQAHELLVAAYRALGRHNLAGITDAHHRHRDLPQVDVLRT</sequence>
<name>D7BXD3_STRBB</name>
<evidence type="ECO:0000313" key="2">
    <source>
        <dbReference type="EMBL" id="ADI07706.1"/>
    </source>
</evidence>
<organism evidence="2 3">
    <name type="scientific">Streptomyces bingchenggensis (strain BCW-1)</name>
    <dbReference type="NCBI Taxonomy" id="749414"/>
    <lineage>
        <taxon>Bacteria</taxon>
        <taxon>Bacillati</taxon>
        <taxon>Actinomycetota</taxon>
        <taxon>Actinomycetes</taxon>
        <taxon>Kitasatosporales</taxon>
        <taxon>Streptomycetaceae</taxon>
        <taxon>Streptomyces</taxon>
    </lineage>
</organism>